<proteinExistence type="predicted"/>
<accession>A0ACC2X739</accession>
<gene>
    <name evidence="1" type="ORF">QFC22_003682</name>
</gene>
<reference evidence="1" key="1">
    <citation type="submission" date="2023-04" db="EMBL/GenBank/DDBJ databases">
        <title>Draft Genome sequencing of Naganishia species isolated from polar environments using Oxford Nanopore Technology.</title>
        <authorList>
            <person name="Leo P."/>
            <person name="Venkateswaran K."/>
        </authorList>
    </citation>
    <scope>NUCLEOTIDE SEQUENCE</scope>
    <source>
        <strain evidence="1">MNA-CCFEE 5425</strain>
    </source>
</reference>
<evidence type="ECO:0000313" key="1">
    <source>
        <dbReference type="EMBL" id="KAJ9119190.1"/>
    </source>
</evidence>
<keyword evidence="2" id="KW-1185">Reference proteome</keyword>
<sequence>MCSNPLSKLALLPTSYEQLSQQLSLVGSDRGTLPVIATIEMPSPGVQELEDDVEILGTTGYIAPLEKLWKYNVAVNKTLQKCIRHCGSRIIAATLDDDSVTKEEWSEKRNQIRGLRDRWAALSVPLTDLRDSMFKQDEPQAPEAVKRALSGFLERVKAKDVFSAYFTDDFAVTLQTMEDTYVLDALVVGDSTASSKLRKTMRLFFECCCGAVRQAEFVIQRSTLLPIVYKGSRALAAALANEQRDELADSVSEREWFDLDPATTTHISSDDCASYSRCFDEQVKKYDGTPWSYRRYTDLRTVEVVLPFYSKYFRRQSTMLRQGSQASNAATNTNGPSSACRHISADFEPLSEESLEICAKALSAVAATIQTQCRTDGSKQLEEEEFSREDFYRIMSSYESGIKGIVASTVKFPESELFMP</sequence>
<protein>
    <submittedName>
        <fullName evidence="1">Uncharacterized protein</fullName>
    </submittedName>
</protein>
<organism evidence="1 2">
    <name type="scientific">Naganishia vaughanmartiniae</name>
    <dbReference type="NCBI Taxonomy" id="1424756"/>
    <lineage>
        <taxon>Eukaryota</taxon>
        <taxon>Fungi</taxon>
        <taxon>Dikarya</taxon>
        <taxon>Basidiomycota</taxon>
        <taxon>Agaricomycotina</taxon>
        <taxon>Tremellomycetes</taxon>
        <taxon>Filobasidiales</taxon>
        <taxon>Filobasidiaceae</taxon>
        <taxon>Naganishia</taxon>
    </lineage>
</organism>
<name>A0ACC2X739_9TREE</name>
<dbReference type="EMBL" id="JASBWU010000009">
    <property type="protein sequence ID" value="KAJ9119190.1"/>
    <property type="molecule type" value="Genomic_DNA"/>
</dbReference>
<evidence type="ECO:0000313" key="2">
    <source>
        <dbReference type="Proteomes" id="UP001243375"/>
    </source>
</evidence>
<dbReference type="Proteomes" id="UP001243375">
    <property type="component" value="Unassembled WGS sequence"/>
</dbReference>
<comment type="caution">
    <text evidence="1">The sequence shown here is derived from an EMBL/GenBank/DDBJ whole genome shotgun (WGS) entry which is preliminary data.</text>
</comment>